<feature type="region of interest" description="Disordered" evidence="1">
    <location>
        <begin position="194"/>
        <end position="280"/>
    </location>
</feature>
<accession>A0AAN7VVA0</accession>
<dbReference type="AlphaFoldDB" id="A0AAN7VVA0"/>
<evidence type="ECO:0000313" key="3">
    <source>
        <dbReference type="Proteomes" id="UP001310594"/>
    </source>
</evidence>
<feature type="region of interest" description="Disordered" evidence="1">
    <location>
        <begin position="1"/>
        <end position="60"/>
    </location>
</feature>
<name>A0AAN7VVA0_9PEZI</name>
<organism evidence="2 3">
    <name type="scientific">Elasticomyces elasticus</name>
    <dbReference type="NCBI Taxonomy" id="574655"/>
    <lineage>
        <taxon>Eukaryota</taxon>
        <taxon>Fungi</taxon>
        <taxon>Dikarya</taxon>
        <taxon>Ascomycota</taxon>
        <taxon>Pezizomycotina</taxon>
        <taxon>Dothideomycetes</taxon>
        <taxon>Dothideomycetidae</taxon>
        <taxon>Mycosphaerellales</taxon>
        <taxon>Teratosphaeriaceae</taxon>
        <taxon>Elasticomyces</taxon>
    </lineage>
</organism>
<sequence length="477" mass="52816">MIPSDPRGTKRAAQAIRASRNAEVRNLSSHARLSVPNGGGEDAPMIFGDSEDEDDDNDEDKIHHAGIFWSKAARDKIANRDDLKLTAGDDCHLQLALTVCREHQQSVEEIWIKSTPKIVPPGGYELLNMAGRVTAWLLSAIVLPEDVVANHAARDMLRAALRARWNERVVSNVEDAKNYFLWTNDVSATIFEKTDGSTYPLGQPSNMPPTEEKSKSSPPPDDKSNGSTVPPPGTPPAMTTTPQSAPPNTYEKAPYIPPHLRPRATIVPPTQTLAPPPALPPAPPAIARTFAEKEDMGERVCGRNLAAMMKDTPEPCPAHPIGTDVEHICKTWWKAHRASDVVECGGEWGRHWSEPIGCYLNHVRPMCFFIFEGKQCKTVVCEWGHDFKQLRSSMHFQYCVAQCKDPKRTLRTEVREESAGHLVLQHSRSILVADIATSLPPPYHCVDDLLAHAVELSFFMARTDASRKVQKTSVVVF</sequence>
<comment type="caution">
    <text evidence="2">The sequence shown here is derived from an EMBL/GenBank/DDBJ whole genome shotgun (WGS) entry which is preliminary data.</text>
</comment>
<dbReference type="Proteomes" id="UP001310594">
    <property type="component" value="Unassembled WGS sequence"/>
</dbReference>
<feature type="compositionally biased region" description="Acidic residues" evidence="1">
    <location>
        <begin position="49"/>
        <end position="59"/>
    </location>
</feature>
<gene>
    <name evidence="2" type="ORF">LTR97_002372</name>
</gene>
<evidence type="ECO:0000313" key="2">
    <source>
        <dbReference type="EMBL" id="KAK5705254.1"/>
    </source>
</evidence>
<feature type="compositionally biased region" description="Basic and acidic residues" evidence="1">
    <location>
        <begin position="210"/>
        <end position="224"/>
    </location>
</feature>
<dbReference type="EMBL" id="JAVRQU010000003">
    <property type="protein sequence ID" value="KAK5705254.1"/>
    <property type="molecule type" value="Genomic_DNA"/>
</dbReference>
<reference evidence="2" key="1">
    <citation type="submission" date="2023-08" db="EMBL/GenBank/DDBJ databases">
        <title>Black Yeasts Isolated from many extreme environments.</title>
        <authorList>
            <person name="Coleine C."/>
            <person name="Stajich J.E."/>
            <person name="Selbmann L."/>
        </authorList>
    </citation>
    <scope>NUCLEOTIDE SEQUENCE</scope>
    <source>
        <strain evidence="2">CCFEE 5810</strain>
    </source>
</reference>
<proteinExistence type="predicted"/>
<protein>
    <submittedName>
        <fullName evidence="2">Uncharacterized protein</fullName>
    </submittedName>
</protein>
<evidence type="ECO:0000256" key="1">
    <source>
        <dbReference type="SAM" id="MobiDB-lite"/>
    </source>
</evidence>